<dbReference type="OrthoDB" id="2530087at2759"/>
<protein>
    <submittedName>
        <fullName evidence="2">Uncharacterized protein</fullName>
    </submittedName>
</protein>
<keyword evidence="3" id="KW-1185">Reference proteome</keyword>
<feature type="compositionally biased region" description="Basic and acidic residues" evidence="1">
    <location>
        <begin position="65"/>
        <end position="92"/>
    </location>
</feature>
<evidence type="ECO:0000313" key="3">
    <source>
        <dbReference type="Proteomes" id="UP000777482"/>
    </source>
</evidence>
<evidence type="ECO:0000313" key="2">
    <source>
        <dbReference type="EMBL" id="KAG0661181.1"/>
    </source>
</evidence>
<name>A0A9P7B6K5_RHOMI</name>
<feature type="compositionally biased region" description="Polar residues" evidence="1">
    <location>
        <begin position="13"/>
        <end position="22"/>
    </location>
</feature>
<gene>
    <name evidence="2" type="ORF">C6P46_004135</name>
</gene>
<feature type="compositionally biased region" description="Basic residues" evidence="1">
    <location>
        <begin position="44"/>
        <end position="58"/>
    </location>
</feature>
<reference evidence="2 3" key="1">
    <citation type="submission" date="2020-11" db="EMBL/GenBank/DDBJ databases">
        <title>Kefir isolates.</title>
        <authorList>
            <person name="Marcisauskas S."/>
            <person name="Kim Y."/>
            <person name="Blasche S."/>
        </authorList>
    </citation>
    <scope>NUCLEOTIDE SEQUENCE [LARGE SCALE GENOMIC DNA]</scope>
    <source>
        <strain evidence="2 3">KR</strain>
    </source>
</reference>
<feature type="region of interest" description="Disordered" evidence="1">
    <location>
        <begin position="1"/>
        <end position="155"/>
    </location>
</feature>
<evidence type="ECO:0000256" key="1">
    <source>
        <dbReference type="SAM" id="MobiDB-lite"/>
    </source>
</evidence>
<proteinExistence type="predicted"/>
<organism evidence="2 3">
    <name type="scientific">Rhodotorula mucilaginosa</name>
    <name type="common">Yeast</name>
    <name type="synonym">Rhodotorula rubra</name>
    <dbReference type="NCBI Taxonomy" id="5537"/>
    <lineage>
        <taxon>Eukaryota</taxon>
        <taxon>Fungi</taxon>
        <taxon>Dikarya</taxon>
        <taxon>Basidiomycota</taxon>
        <taxon>Pucciniomycotina</taxon>
        <taxon>Microbotryomycetes</taxon>
        <taxon>Sporidiobolales</taxon>
        <taxon>Sporidiobolaceae</taxon>
        <taxon>Rhodotorula</taxon>
    </lineage>
</organism>
<dbReference type="Proteomes" id="UP000777482">
    <property type="component" value="Unassembled WGS sequence"/>
</dbReference>
<dbReference type="EMBL" id="PUHQ01000037">
    <property type="protein sequence ID" value="KAG0661181.1"/>
    <property type="molecule type" value="Genomic_DNA"/>
</dbReference>
<dbReference type="AlphaFoldDB" id="A0A9P7B6K5"/>
<accession>A0A9P7B6K5</accession>
<feature type="compositionally biased region" description="Low complexity" evidence="1">
    <location>
        <begin position="133"/>
        <end position="148"/>
    </location>
</feature>
<comment type="caution">
    <text evidence="2">The sequence shown here is derived from an EMBL/GenBank/DDBJ whole genome shotgun (WGS) entry which is preliminary data.</text>
</comment>
<sequence length="250" mass="27591">MLASLWSWIAPTPRSSQAQQDGGPSPRLVAQLDNDDQQLPASTKRNRKKRQQHKKKKQQQAQRFQAHDEQREPDELLWHDEERRRSLDHYPDADQDESYLAVDDPSAETGATHKAAAEEEEEASSTRDPQRPTPSTATPTPGAATQNQGGVPPESLAVDDLVASMLAQGKTHPGPTGPLQRVHNLPEGAGQAPGLPLVRSTAESRRKAVEHGLVPITDEHGTLRVGFRIRDDIVLMHPKDLKGEPVLLRM</sequence>